<dbReference type="EMBL" id="MGDI01000031">
    <property type="protein sequence ID" value="OGL52485.1"/>
    <property type="molecule type" value="Genomic_DNA"/>
</dbReference>
<reference evidence="1 2" key="1">
    <citation type="journal article" date="2016" name="Nat. Commun.">
        <title>Thousands of microbial genomes shed light on interconnected biogeochemical processes in an aquifer system.</title>
        <authorList>
            <person name="Anantharaman K."/>
            <person name="Brown C.T."/>
            <person name="Hug L.A."/>
            <person name="Sharon I."/>
            <person name="Castelle C.J."/>
            <person name="Probst A.J."/>
            <person name="Thomas B.C."/>
            <person name="Singh A."/>
            <person name="Wilkins M.J."/>
            <person name="Karaoz U."/>
            <person name="Brodie E.L."/>
            <person name="Williams K.H."/>
            <person name="Hubbard S.S."/>
            <person name="Banfield J.F."/>
        </authorList>
    </citation>
    <scope>NUCLEOTIDE SEQUENCE [LARGE SCALE GENOMIC DNA]</scope>
</reference>
<proteinExistence type="predicted"/>
<comment type="caution">
    <text evidence="1">The sequence shown here is derived from an EMBL/GenBank/DDBJ whole genome shotgun (WGS) entry which is preliminary data.</text>
</comment>
<gene>
    <name evidence="1" type="ORF">A3G31_10880</name>
</gene>
<organism evidence="1 2">
    <name type="scientific">Candidatus Schekmanbacteria bacterium RIFCSPLOWO2_12_FULL_38_15</name>
    <dbReference type="NCBI Taxonomy" id="1817883"/>
    <lineage>
        <taxon>Bacteria</taxon>
        <taxon>Candidatus Schekmaniibacteriota</taxon>
    </lineage>
</organism>
<dbReference type="AlphaFoldDB" id="A0A1F7SFE6"/>
<protein>
    <submittedName>
        <fullName evidence="1">Uncharacterized protein</fullName>
    </submittedName>
</protein>
<dbReference type="STRING" id="1817883.A3G31_10880"/>
<dbReference type="Proteomes" id="UP000178082">
    <property type="component" value="Unassembled WGS sequence"/>
</dbReference>
<name>A0A1F7SFE6_9BACT</name>
<sequence length="106" mass="12308">MPQAGRMPDLFILTLKTNMDDKLRKRVTSCIETVLDIHEVLGNEGFDEEVLNEIQYARERLDEIHFLGVNEEQVKKIEEATSKLLDVLNQLSKNYGFNHSLIRVIH</sequence>
<accession>A0A1F7SFE6</accession>
<evidence type="ECO:0000313" key="1">
    <source>
        <dbReference type="EMBL" id="OGL52485.1"/>
    </source>
</evidence>
<evidence type="ECO:0000313" key="2">
    <source>
        <dbReference type="Proteomes" id="UP000178082"/>
    </source>
</evidence>